<feature type="compositionally biased region" description="Basic and acidic residues" evidence="1">
    <location>
        <begin position="1370"/>
        <end position="1379"/>
    </location>
</feature>
<evidence type="ECO:0000313" key="2">
    <source>
        <dbReference type="EMBL" id="KAL3864641.1"/>
    </source>
</evidence>
<proteinExistence type="predicted"/>
<dbReference type="Proteomes" id="UP001634394">
    <property type="component" value="Unassembled WGS sequence"/>
</dbReference>
<feature type="compositionally biased region" description="Polar residues" evidence="1">
    <location>
        <begin position="459"/>
        <end position="471"/>
    </location>
</feature>
<feature type="region of interest" description="Disordered" evidence="1">
    <location>
        <begin position="382"/>
        <end position="406"/>
    </location>
</feature>
<feature type="compositionally biased region" description="Polar residues" evidence="1">
    <location>
        <begin position="896"/>
        <end position="905"/>
    </location>
</feature>
<feature type="compositionally biased region" description="Polar residues" evidence="1">
    <location>
        <begin position="180"/>
        <end position="194"/>
    </location>
</feature>
<feature type="compositionally biased region" description="Polar residues" evidence="1">
    <location>
        <begin position="1357"/>
        <end position="1368"/>
    </location>
</feature>
<dbReference type="EMBL" id="JBJQND010000010">
    <property type="protein sequence ID" value="KAL3864641.1"/>
    <property type="molecule type" value="Genomic_DNA"/>
</dbReference>
<accession>A0ABD3VU44</accession>
<feature type="compositionally biased region" description="Basic and acidic residues" evidence="1">
    <location>
        <begin position="195"/>
        <end position="205"/>
    </location>
</feature>
<keyword evidence="3" id="KW-1185">Reference proteome</keyword>
<feature type="region of interest" description="Disordered" evidence="1">
    <location>
        <begin position="1357"/>
        <end position="1412"/>
    </location>
</feature>
<protein>
    <submittedName>
        <fullName evidence="2">Uncharacterized protein</fullName>
    </submittedName>
</protein>
<evidence type="ECO:0000256" key="1">
    <source>
        <dbReference type="SAM" id="MobiDB-lite"/>
    </source>
</evidence>
<feature type="region of interest" description="Disordered" evidence="1">
    <location>
        <begin position="896"/>
        <end position="917"/>
    </location>
</feature>
<feature type="compositionally biased region" description="Low complexity" evidence="1">
    <location>
        <begin position="472"/>
        <end position="481"/>
    </location>
</feature>
<feature type="non-terminal residue" evidence="2">
    <location>
        <position position="1"/>
    </location>
</feature>
<sequence>WVYKPSPTRKKEEAPPTQHSVLWARYTQSKGMVTAGETISNPVQVPASDNIISGTESAIPWTSVANSTMLNQVAHPPCSVNISSDQVVDTILSKTSEQHQIPSAESPETDNWNTAIQRERVFPYADAVNSNSAILQQNVSSNTALQKQVVDSPTIKQTTSIPDDTIKSCTVAQQTSFLSVESDNSTTSVTPGDSSSREDAGKEHSGTNLAGHHKSVGNNNGKESDSSVNDFNSDIKGSFKSISSHATLSWTSHVYTPERNCQDGFSKPGPSHIIDSSSTSVSGFQSEDSFISSNSSTDELVNSVRASDSSTQLTKSSSTEQSTASTDSTSQDGSSARSRSSFSSYRCSLTSSTNTFQQSVSSCNFTPTVSSSSNYSWDPSASNVMDDSCGGSKSEKSRQSSSKLILSKDTSSNVTLSSSFTKSAQSTTIASSRQELSSNLLPTPSIADISKSSFTLSKTDQSSDVSTHGQESSSSSSNSGVSLIQMNTQGYQKQNLSTVGQYSNIGALKQIQKIPTQEPIIEFDESEQQTHLDTSSSSGSLKRGKEYSLNITGQTKFKDNDIKTVTKVIPIGNTTRTISGVYTETSSLRRLLTATTLPSDLRSPESPSCDYVTVVDRSLVCNKQPVCGTSQNQPRNSKDMKPTNVTQFQATERKHSTPSKMSKRKVNKYDNKGNSRIMVKEKPFGKPGDGVGQMDSSHSSSLGFDTQSGKDDKIKYLYHGFLDPYDPFFYEGETLYSEYFPDTLEVDVTKWNQYLDGEEKEQQMKTDNLDTCFKSDHEIDSCHCSSDIDLIPVPLSTTLISGQTPDIRTSSDSNSSRSLNTGESLSQDTIFSPTPSSGTETTNETGSIEAFSNEEQCQSNRVSARNAFLRDHTYTEVVSNSSEPNIFRPKSISHDSYSSFTSLTNSKDESLGRQSTSCTLSTPSSEVRCQESCFKVKETVSDESWTFLTNINVSATPNRFTTLENSRRPSISNICSIDDGSALSDTHKCPSNYGINIANDFEMSNDTGDISLATILPNEQNTSYSETVNNTTRGTPIALKYSTEHTSSFPDTIIAPEYFDHLAAAVSSALKAVEDPFVGANTVEEELMKLDCTAPLLMSVQNICHQIDLNLRQHVVELNVEEERQMERRELCCSNVSDASELESIQFENVQPSEVMDGNKTLRVWKSADGKIVCQMMASPETMSKECWRIAPHVRSNNEENVIGKKTSLKLPVYSVGHHIAELENSCGLKAHADRVLKNEVEKNEEETYSEDFTAKCDGSDTFSHTSCEPAYKSNITPTDPSVTQFQSWGSSTCGNGQMLSEDSIGSSLSTSTDASRLFRPVSLKPSDVYIDLANTNDATVSTLDMCTSESALSRTFSEDGNSSSFYKNQEFHSNEDKSSNNVQCTSETERIRSVKEETSHAQGGGELEVEGDTRMAGVYADHELDSNGSQYDFNTNCNDQQFINIKPSHDMKTLLDDMTTLLEDNHCNALIVKEENTSIHDDDKSGASCSVEKKDRVSSPYKRRRSSNSVQVKKVTRRRFVL</sequence>
<reference evidence="2 3" key="1">
    <citation type="submission" date="2024-11" db="EMBL/GenBank/DDBJ databases">
        <title>Chromosome-level genome assembly of the freshwater bivalve Anodonta woodiana.</title>
        <authorList>
            <person name="Chen X."/>
        </authorList>
    </citation>
    <scope>NUCLEOTIDE SEQUENCE [LARGE SCALE GENOMIC DNA]</scope>
    <source>
        <strain evidence="2">MN2024</strain>
        <tissue evidence="2">Gills</tissue>
    </source>
</reference>
<feature type="compositionally biased region" description="Low complexity" evidence="1">
    <location>
        <begin position="832"/>
        <end position="846"/>
    </location>
</feature>
<feature type="region of interest" description="Disordered" evidence="1">
    <location>
        <begin position="629"/>
        <end position="667"/>
    </location>
</feature>
<comment type="caution">
    <text evidence="2">The sequence shown here is derived from an EMBL/GenBank/DDBJ whole genome shotgun (WGS) entry which is preliminary data.</text>
</comment>
<feature type="region of interest" description="Disordered" evidence="1">
    <location>
        <begin position="459"/>
        <end position="481"/>
    </location>
</feature>
<feature type="region of interest" description="Disordered" evidence="1">
    <location>
        <begin position="261"/>
        <end position="339"/>
    </location>
</feature>
<name>A0ABD3VU44_SINWO</name>
<feature type="region of interest" description="Disordered" evidence="1">
    <location>
        <begin position="180"/>
        <end position="229"/>
    </location>
</feature>
<organism evidence="2 3">
    <name type="scientific">Sinanodonta woodiana</name>
    <name type="common">Chinese pond mussel</name>
    <name type="synonym">Anodonta woodiana</name>
    <dbReference type="NCBI Taxonomy" id="1069815"/>
    <lineage>
        <taxon>Eukaryota</taxon>
        <taxon>Metazoa</taxon>
        <taxon>Spiralia</taxon>
        <taxon>Lophotrochozoa</taxon>
        <taxon>Mollusca</taxon>
        <taxon>Bivalvia</taxon>
        <taxon>Autobranchia</taxon>
        <taxon>Heteroconchia</taxon>
        <taxon>Palaeoheterodonta</taxon>
        <taxon>Unionida</taxon>
        <taxon>Unionoidea</taxon>
        <taxon>Unionidae</taxon>
        <taxon>Unioninae</taxon>
        <taxon>Sinanodonta</taxon>
    </lineage>
</organism>
<feature type="compositionally biased region" description="Polar residues" evidence="1">
    <location>
        <begin position="216"/>
        <end position="229"/>
    </location>
</feature>
<gene>
    <name evidence="2" type="ORF">ACJMK2_006306</name>
</gene>
<feature type="compositionally biased region" description="Basic and acidic residues" evidence="1">
    <location>
        <begin position="1388"/>
        <end position="1400"/>
    </location>
</feature>
<feature type="region of interest" description="Disordered" evidence="1">
    <location>
        <begin position="679"/>
        <end position="706"/>
    </location>
</feature>
<feature type="region of interest" description="Disordered" evidence="1">
    <location>
        <begin position="1479"/>
        <end position="1511"/>
    </location>
</feature>
<feature type="compositionally biased region" description="Basic and acidic residues" evidence="1">
    <location>
        <begin position="1479"/>
        <end position="1498"/>
    </location>
</feature>
<feature type="compositionally biased region" description="Low complexity" evidence="1">
    <location>
        <begin position="271"/>
        <end position="282"/>
    </location>
</feature>
<feature type="compositionally biased region" description="Polar residues" evidence="1">
    <location>
        <begin position="819"/>
        <end position="831"/>
    </location>
</feature>
<feature type="compositionally biased region" description="Polar residues" evidence="1">
    <location>
        <begin position="694"/>
        <end position="706"/>
    </location>
</feature>
<feature type="compositionally biased region" description="Low complexity" evidence="1">
    <location>
        <begin position="307"/>
        <end position="339"/>
    </location>
</feature>
<feature type="compositionally biased region" description="Polar residues" evidence="1">
    <location>
        <begin position="283"/>
        <end position="306"/>
    </location>
</feature>
<evidence type="ECO:0000313" key="3">
    <source>
        <dbReference type="Proteomes" id="UP001634394"/>
    </source>
</evidence>
<feature type="region of interest" description="Disordered" evidence="1">
    <location>
        <begin position="802"/>
        <end position="846"/>
    </location>
</feature>